<name>A0AC58U1N5_TOBAC</name>
<organism evidence="1 2">
    <name type="scientific">Nicotiana tabacum</name>
    <name type="common">Common tobacco</name>
    <dbReference type="NCBI Taxonomy" id="4097"/>
    <lineage>
        <taxon>Eukaryota</taxon>
        <taxon>Viridiplantae</taxon>
        <taxon>Streptophyta</taxon>
        <taxon>Embryophyta</taxon>
        <taxon>Tracheophyta</taxon>
        <taxon>Spermatophyta</taxon>
        <taxon>Magnoliopsida</taxon>
        <taxon>eudicotyledons</taxon>
        <taxon>Gunneridae</taxon>
        <taxon>Pentapetalae</taxon>
        <taxon>asterids</taxon>
        <taxon>lamiids</taxon>
        <taxon>Solanales</taxon>
        <taxon>Solanaceae</taxon>
        <taxon>Nicotianoideae</taxon>
        <taxon>Nicotianeae</taxon>
        <taxon>Nicotiana</taxon>
    </lineage>
</organism>
<keyword evidence="1" id="KW-1185">Reference proteome</keyword>
<accession>A0AC58U1N5</accession>
<evidence type="ECO:0000313" key="1">
    <source>
        <dbReference type="Proteomes" id="UP000790787"/>
    </source>
</evidence>
<gene>
    <name evidence="2" type="primary">LOC142177989</name>
</gene>
<dbReference type="Proteomes" id="UP000790787">
    <property type="component" value="Chromosome 3"/>
</dbReference>
<dbReference type="RefSeq" id="XP_075103392.1">
    <property type="nucleotide sequence ID" value="XM_075247291.1"/>
</dbReference>
<sequence length="314" mass="35932">MKPLMPLLISMNQATFVGEIQIVDNVVLAHEFMGMLKNKRKDKDKLMTLKLDMFKAYDHVEWPYIQQMMLQMGFYQIFVNWVMTCVMSASFSFNFNGEVKGCVKPSRGLRQGDPLSPYLLLICVERLSDLLHSAEQQRKLKGFKLGRSSPSVSHLFFADDSFIFSRADMNSIATILHKLFSEDDVESILTIPVSSVGGNDRLVWHFTNSVSILWMIWKARDEYIFNSVIWNENEILSKALFELNEFTVAKEHVNTMSDASTNPQLLTLSSEKVLLYVDAGLDPKTRKESIGMVALKMVTCFMPMVVQFLLLEKP</sequence>
<protein>
    <submittedName>
        <fullName evidence="2">Uncharacterized protein LOC142177989</fullName>
    </submittedName>
</protein>
<proteinExistence type="predicted"/>
<evidence type="ECO:0000313" key="2">
    <source>
        <dbReference type="RefSeq" id="XP_075103392.1"/>
    </source>
</evidence>
<reference evidence="1" key="1">
    <citation type="journal article" date="2014" name="Nat. Commun.">
        <title>The tobacco genome sequence and its comparison with those of tomato and potato.</title>
        <authorList>
            <person name="Sierro N."/>
            <person name="Battey J.N."/>
            <person name="Ouadi S."/>
            <person name="Bakaher N."/>
            <person name="Bovet L."/>
            <person name="Willig A."/>
            <person name="Goepfert S."/>
            <person name="Peitsch M.C."/>
            <person name="Ivanov N.V."/>
        </authorList>
    </citation>
    <scope>NUCLEOTIDE SEQUENCE [LARGE SCALE GENOMIC DNA]</scope>
</reference>
<reference evidence="2" key="2">
    <citation type="submission" date="2025-08" db="UniProtKB">
        <authorList>
            <consortium name="RefSeq"/>
        </authorList>
    </citation>
    <scope>IDENTIFICATION</scope>
    <source>
        <tissue evidence="2">Leaf</tissue>
    </source>
</reference>